<dbReference type="InterPro" id="IPR016032">
    <property type="entry name" value="Sig_transdc_resp-reg_C-effctor"/>
</dbReference>
<keyword evidence="6" id="KW-1185">Reference proteome</keyword>
<dbReference type="SMART" id="SM00862">
    <property type="entry name" value="Trans_reg_C"/>
    <property type="match status" value="1"/>
</dbReference>
<dbReference type="CDD" id="cd00383">
    <property type="entry name" value="trans_reg_C"/>
    <property type="match status" value="1"/>
</dbReference>
<dbReference type="InterPro" id="IPR036388">
    <property type="entry name" value="WH-like_DNA-bd_sf"/>
</dbReference>
<evidence type="ECO:0000256" key="3">
    <source>
        <dbReference type="SAM" id="Phobius"/>
    </source>
</evidence>
<evidence type="ECO:0000259" key="4">
    <source>
        <dbReference type="PROSITE" id="PS51755"/>
    </source>
</evidence>
<feature type="domain" description="OmpR/PhoB-type" evidence="4">
    <location>
        <begin position="10"/>
        <end position="114"/>
    </location>
</feature>
<dbReference type="GO" id="GO:0003677">
    <property type="term" value="F:DNA binding"/>
    <property type="evidence" value="ECO:0007669"/>
    <property type="project" value="UniProtKB-UniRule"/>
</dbReference>
<dbReference type="Proteomes" id="UP000187148">
    <property type="component" value="Chromosome"/>
</dbReference>
<keyword evidence="1 2" id="KW-0238">DNA-binding</keyword>
<evidence type="ECO:0000313" key="6">
    <source>
        <dbReference type="Proteomes" id="UP000187148"/>
    </source>
</evidence>
<protein>
    <recommendedName>
        <fullName evidence="4">OmpR/PhoB-type domain-containing protein</fullName>
    </recommendedName>
</protein>
<proteinExistence type="predicted"/>
<dbReference type="Pfam" id="PF00486">
    <property type="entry name" value="Trans_reg_C"/>
    <property type="match status" value="1"/>
</dbReference>
<feature type="DNA-binding region" description="OmpR/PhoB-type" evidence="2">
    <location>
        <begin position="10"/>
        <end position="114"/>
    </location>
</feature>
<dbReference type="AlphaFoldDB" id="A0A807LDQ5"/>
<dbReference type="KEGG" id="kco:BWI95_03520"/>
<sequence length="249" mass="27641">MMNRIMKGINMLFIIDKEIYFRPADGAIWSAGAENEKRFLTLAGSRLLLFFIEHRGEIVTRDAIFQAVWERYGLHSTNNTLNQYISLLRRTMTDHGLGAQVIKTIPKTGFIFSRDLSVIALTEQHDVTAPAPAPTPIPVPAPLPAAPDPLFARKQYGALALLVLFLLCTFMLFGLWQSRTLSAPLPEFGKSVVTFTQCDFMPAESEEESRLLASSDKLKFMTLVDDLAVEQEPTRDKAPLACPANSPAG</sequence>
<dbReference type="SUPFAM" id="SSF46894">
    <property type="entry name" value="C-terminal effector domain of the bipartite response regulators"/>
    <property type="match status" value="1"/>
</dbReference>
<reference evidence="5 6" key="1">
    <citation type="submission" date="2017-01" db="EMBL/GenBank/DDBJ databases">
        <authorList>
            <person name="Cao J.-M."/>
        </authorList>
    </citation>
    <scope>NUCLEOTIDE SEQUENCE [LARGE SCALE GENOMIC DNA]</scope>
    <source>
        <strain evidence="5 6">888-76</strain>
    </source>
</reference>
<gene>
    <name evidence="5" type="ORF">BWI95_03520</name>
</gene>
<accession>A0A807LDQ5</accession>
<dbReference type="Gene3D" id="1.10.10.10">
    <property type="entry name" value="Winged helix-like DNA-binding domain superfamily/Winged helix DNA-binding domain"/>
    <property type="match status" value="1"/>
</dbReference>
<keyword evidence="3" id="KW-1133">Transmembrane helix</keyword>
<dbReference type="PROSITE" id="PS51755">
    <property type="entry name" value="OMPR_PHOB"/>
    <property type="match status" value="1"/>
</dbReference>
<dbReference type="EMBL" id="CP019445">
    <property type="protein sequence ID" value="APZ04200.1"/>
    <property type="molecule type" value="Genomic_DNA"/>
</dbReference>
<evidence type="ECO:0000256" key="2">
    <source>
        <dbReference type="PROSITE-ProRule" id="PRU01091"/>
    </source>
</evidence>
<dbReference type="GO" id="GO:0006355">
    <property type="term" value="P:regulation of DNA-templated transcription"/>
    <property type="evidence" value="ECO:0007669"/>
    <property type="project" value="InterPro"/>
</dbReference>
<evidence type="ECO:0000313" key="5">
    <source>
        <dbReference type="EMBL" id="APZ04200.1"/>
    </source>
</evidence>
<organism evidence="5 6">
    <name type="scientific">Kosakonia cowanii JCM 10956 = DSM 18146</name>
    <dbReference type="NCBI Taxonomy" id="1300165"/>
    <lineage>
        <taxon>Bacteria</taxon>
        <taxon>Pseudomonadati</taxon>
        <taxon>Pseudomonadota</taxon>
        <taxon>Gammaproteobacteria</taxon>
        <taxon>Enterobacterales</taxon>
        <taxon>Enterobacteriaceae</taxon>
        <taxon>Kosakonia</taxon>
    </lineage>
</organism>
<dbReference type="GO" id="GO:0000160">
    <property type="term" value="P:phosphorelay signal transduction system"/>
    <property type="evidence" value="ECO:0007669"/>
    <property type="project" value="InterPro"/>
</dbReference>
<evidence type="ECO:0000256" key="1">
    <source>
        <dbReference type="ARBA" id="ARBA00023125"/>
    </source>
</evidence>
<name>A0A807LDQ5_9ENTR</name>
<keyword evidence="3" id="KW-0472">Membrane</keyword>
<keyword evidence="3" id="KW-0812">Transmembrane</keyword>
<dbReference type="InterPro" id="IPR001867">
    <property type="entry name" value="OmpR/PhoB-type_DNA-bd"/>
</dbReference>
<feature type="transmembrane region" description="Helical" evidence="3">
    <location>
        <begin position="156"/>
        <end position="176"/>
    </location>
</feature>